<accession>A0A9Q1CFK6</accession>
<dbReference type="CDD" id="cd00022">
    <property type="entry name" value="BIR"/>
    <property type="match status" value="1"/>
</dbReference>
<feature type="compositionally biased region" description="Basic residues" evidence="3">
    <location>
        <begin position="4469"/>
        <end position="4483"/>
    </location>
</feature>
<dbReference type="SMART" id="SM00320">
    <property type="entry name" value="WD40"/>
    <property type="match status" value="2"/>
</dbReference>
<dbReference type="OrthoDB" id="2196114at2759"/>
<evidence type="ECO:0000313" key="5">
    <source>
        <dbReference type="EMBL" id="KAJ8044441.1"/>
    </source>
</evidence>
<dbReference type="FunFam" id="3.10.110.10:FF:000014">
    <property type="entry name" value="Baculoviral IAP repeat-containing protein 6"/>
    <property type="match status" value="1"/>
</dbReference>
<dbReference type="GO" id="GO:0006915">
    <property type="term" value="P:apoptotic process"/>
    <property type="evidence" value="ECO:0007669"/>
    <property type="project" value="InterPro"/>
</dbReference>
<dbReference type="SMART" id="SM00212">
    <property type="entry name" value="UBCc"/>
    <property type="match status" value="1"/>
</dbReference>
<dbReference type="Pfam" id="PF12356">
    <property type="entry name" value="BIRC6"/>
    <property type="match status" value="1"/>
</dbReference>
<protein>
    <submittedName>
        <fullName evidence="5">Baculoviral IAP repeat-containing protein 6</fullName>
    </submittedName>
</protein>
<feature type="compositionally biased region" description="Polar residues" evidence="3">
    <location>
        <begin position="1591"/>
        <end position="1600"/>
    </location>
</feature>
<dbReference type="InterPro" id="IPR001680">
    <property type="entry name" value="WD40_rpt"/>
</dbReference>
<feature type="region of interest" description="Disordered" evidence="3">
    <location>
        <begin position="3635"/>
        <end position="3670"/>
    </location>
</feature>
<feature type="domain" description="UBC core" evidence="4">
    <location>
        <begin position="4598"/>
        <end position="4765"/>
    </location>
</feature>
<feature type="region of interest" description="Disordered" evidence="3">
    <location>
        <begin position="4835"/>
        <end position="4884"/>
    </location>
</feature>
<keyword evidence="1" id="KW-0808">Transferase</keyword>
<feature type="region of interest" description="Disordered" evidence="3">
    <location>
        <begin position="2362"/>
        <end position="2408"/>
    </location>
</feature>
<feature type="compositionally biased region" description="Basic and acidic residues" evidence="3">
    <location>
        <begin position="4525"/>
        <end position="4534"/>
    </location>
</feature>
<name>A0A9Q1CFK6_HOLLE</name>
<dbReference type="PROSITE" id="PS50127">
    <property type="entry name" value="UBC_2"/>
    <property type="match status" value="1"/>
</dbReference>
<dbReference type="SMART" id="SM00238">
    <property type="entry name" value="BIR"/>
    <property type="match status" value="1"/>
</dbReference>
<feature type="region of interest" description="Disordered" evidence="3">
    <location>
        <begin position="2133"/>
        <end position="2171"/>
    </location>
</feature>
<feature type="region of interest" description="Disordered" evidence="3">
    <location>
        <begin position="2509"/>
        <end position="2532"/>
    </location>
</feature>
<dbReference type="CDD" id="cd23810">
    <property type="entry name" value="UBCc_BIRC6"/>
    <property type="match status" value="1"/>
</dbReference>
<feature type="region of interest" description="Disordered" evidence="3">
    <location>
        <begin position="4015"/>
        <end position="4040"/>
    </location>
</feature>
<keyword evidence="2" id="KW-0833">Ubl conjugation pathway</keyword>
<feature type="compositionally biased region" description="Basic and acidic residues" evidence="3">
    <location>
        <begin position="851"/>
        <end position="862"/>
    </location>
</feature>
<feature type="region of interest" description="Disordered" evidence="3">
    <location>
        <begin position="4525"/>
        <end position="4544"/>
    </location>
</feature>
<dbReference type="GO" id="GO:0004869">
    <property type="term" value="F:cysteine-type endopeptidase inhibitor activity"/>
    <property type="evidence" value="ECO:0007669"/>
    <property type="project" value="TreeGrafter"/>
</dbReference>
<comment type="caution">
    <text evidence="5">The sequence shown here is derived from an EMBL/GenBank/DDBJ whole genome shotgun (WGS) entry which is preliminary data.</text>
</comment>
<dbReference type="PROSITE" id="PS50143">
    <property type="entry name" value="BIR_REPEAT_2"/>
    <property type="match status" value="1"/>
</dbReference>
<dbReference type="GO" id="GO:0032465">
    <property type="term" value="P:regulation of cytokinesis"/>
    <property type="evidence" value="ECO:0007669"/>
    <property type="project" value="InterPro"/>
</dbReference>
<dbReference type="Pfam" id="PF00179">
    <property type="entry name" value="UQ_con"/>
    <property type="match status" value="1"/>
</dbReference>
<feature type="compositionally biased region" description="Low complexity" evidence="3">
    <location>
        <begin position="3946"/>
        <end position="3956"/>
    </location>
</feature>
<evidence type="ECO:0000313" key="6">
    <source>
        <dbReference type="Proteomes" id="UP001152320"/>
    </source>
</evidence>
<dbReference type="PROSITE" id="PS50096">
    <property type="entry name" value="IQ"/>
    <property type="match status" value="1"/>
</dbReference>
<evidence type="ECO:0000256" key="2">
    <source>
        <dbReference type="ARBA" id="ARBA00022786"/>
    </source>
</evidence>
<dbReference type="InterPro" id="IPR036322">
    <property type="entry name" value="WD40_repeat_dom_sf"/>
</dbReference>
<dbReference type="EMBL" id="JAIZAY010000003">
    <property type="protein sequence ID" value="KAJ8044441.1"/>
    <property type="molecule type" value="Genomic_DNA"/>
</dbReference>
<dbReference type="SUPFAM" id="SSF50978">
    <property type="entry name" value="WD40 repeat-like"/>
    <property type="match status" value="1"/>
</dbReference>
<dbReference type="InterPro" id="IPR000608">
    <property type="entry name" value="UBC"/>
</dbReference>
<dbReference type="SUPFAM" id="SSF57924">
    <property type="entry name" value="Inhibitor of apoptosis (IAP) repeat"/>
    <property type="match status" value="1"/>
</dbReference>
<feature type="compositionally biased region" description="Basic and acidic residues" evidence="3">
    <location>
        <begin position="2136"/>
        <end position="2146"/>
    </location>
</feature>
<dbReference type="InterPro" id="IPR016135">
    <property type="entry name" value="UBQ-conjugating_enzyme/RWD"/>
</dbReference>
<feature type="compositionally biased region" description="Acidic residues" evidence="3">
    <location>
        <begin position="2370"/>
        <end position="2386"/>
    </location>
</feature>
<feature type="compositionally biased region" description="Polar residues" evidence="3">
    <location>
        <begin position="2149"/>
        <end position="2171"/>
    </location>
</feature>
<feature type="compositionally biased region" description="Low complexity" evidence="3">
    <location>
        <begin position="1645"/>
        <end position="1654"/>
    </location>
</feature>
<dbReference type="Proteomes" id="UP001152320">
    <property type="component" value="Chromosome 3"/>
</dbReference>
<feature type="region of interest" description="Disordered" evidence="3">
    <location>
        <begin position="1645"/>
        <end position="1665"/>
    </location>
</feature>
<organism evidence="5 6">
    <name type="scientific">Holothuria leucospilota</name>
    <name type="common">Black long sea cucumber</name>
    <name type="synonym">Mertensiothuria leucospilota</name>
    <dbReference type="NCBI Taxonomy" id="206669"/>
    <lineage>
        <taxon>Eukaryota</taxon>
        <taxon>Metazoa</taxon>
        <taxon>Echinodermata</taxon>
        <taxon>Eleutherozoa</taxon>
        <taxon>Echinozoa</taxon>
        <taxon>Holothuroidea</taxon>
        <taxon>Aspidochirotacea</taxon>
        <taxon>Aspidochirotida</taxon>
        <taxon>Holothuriidae</taxon>
        <taxon>Holothuria</taxon>
    </lineage>
</organism>
<evidence type="ECO:0000256" key="1">
    <source>
        <dbReference type="ARBA" id="ARBA00022679"/>
    </source>
</evidence>
<feature type="compositionally biased region" description="Low complexity" evidence="3">
    <location>
        <begin position="3654"/>
        <end position="3670"/>
    </location>
</feature>
<feature type="compositionally biased region" description="Basic and acidic residues" evidence="3">
    <location>
        <begin position="2387"/>
        <end position="2402"/>
    </location>
</feature>
<feature type="region of interest" description="Disordered" evidence="3">
    <location>
        <begin position="1029"/>
        <end position="1050"/>
    </location>
</feature>
<dbReference type="InterPro" id="IPR001370">
    <property type="entry name" value="BIR_rpt"/>
</dbReference>
<feature type="region of interest" description="Disordered" evidence="3">
    <location>
        <begin position="1579"/>
        <end position="1610"/>
    </location>
</feature>
<feature type="compositionally biased region" description="Basic and acidic residues" evidence="3">
    <location>
        <begin position="408"/>
        <end position="425"/>
    </location>
</feature>
<dbReference type="SUPFAM" id="SSF54495">
    <property type="entry name" value="UBC-like"/>
    <property type="match status" value="1"/>
</dbReference>
<feature type="region of interest" description="Disordered" evidence="3">
    <location>
        <begin position="3932"/>
        <end position="3956"/>
    </location>
</feature>
<dbReference type="PANTHER" id="PTHR46116:SF39">
    <property type="entry name" value="BACULOVIRAL IAP REPEAT-CONTAINING PROTEIN 6"/>
    <property type="match status" value="1"/>
</dbReference>
<feature type="compositionally biased region" description="Polar residues" evidence="3">
    <location>
        <begin position="4027"/>
        <end position="4040"/>
    </location>
</feature>
<keyword evidence="6" id="KW-1185">Reference proteome</keyword>
<reference evidence="5" key="1">
    <citation type="submission" date="2021-10" db="EMBL/GenBank/DDBJ databases">
        <title>Tropical sea cucumber genome reveals ecological adaptation and Cuvierian tubules defense mechanism.</title>
        <authorList>
            <person name="Chen T."/>
        </authorList>
    </citation>
    <scope>NUCLEOTIDE SEQUENCE</scope>
    <source>
        <strain evidence="5">Nanhai2018</strain>
        <tissue evidence="5">Muscle</tissue>
    </source>
</reference>
<feature type="region of interest" description="Disordered" evidence="3">
    <location>
        <begin position="831"/>
        <end position="873"/>
    </location>
</feature>
<dbReference type="InterPro" id="IPR022103">
    <property type="entry name" value="BIRC6"/>
</dbReference>
<feature type="compositionally biased region" description="Basic residues" evidence="3">
    <location>
        <begin position="3932"/>
        <end position="3942"/>
    </location>
</feature>
<feature type="region of interest" description="Disordered" evidence="3">
    <location>
        <begin position="4467"/>
        <end position="4496"/>
    </location>
</feature>
<feature type="region of interest" description="Disordered" evidence="3">
    <location>
        <begin position="407"/>
        <end position="516"/>
    </location>
</feature>
<sequence length="4942" mass="540222">MEDMEWSVEEESSVTIGEKTTGITFHSRLNTLLAVTSDSCVKIVDLQSGVTLQKSSLSDCNASAKQNPLVCEFLNKTNQLFVTQGAHVGLRKEHNGILLLDSALQTTIQADSDVVLVEMPHAEAKLLLQYMKSSKPTESWKKVIEALEDGLKKCKLPNDQAYHRFTKWATVRIWLPQFDFHNVADNIVKELMLGYQNIPELSVAAALMDRLKRLLPESVPLWLGSTNTDESRRVVNRSLMFSEVARRETFDLWPHMDYKWAHPDAMAQAGFYHQPVSPGDDRALCFTCHVCLVCWEPTDEPWSEHERHSSNCPYVQGGATQNVPLSATLATAPAQRHGDGKEPITCVSSSTCPHLIATSSRNGHICVWDVSDQLTLACQLVIKEEDIKQIGIKKGKPKNPLGEVLEAWGEKPEVQKKAHKDKNSDPEDEGDDEPPLQLFGKIIISEKEPTGDELPSNGTVEKGQTENGVDPMPPLPPIPDKTSSTGKTSVPLANDVGHLPPKSDPSPPVVNPSDTVGSPPAGISKTIHVTSMHVCKPPKPLQDSAVSSVSNDYALLVVGISYKGSVKKNSKDTEEETVLSGAVINEDEAGIGVDVSQREDEFVDNLMGDEVDHKASSEWKHYLLVYKLQSLPNSVLPAILTEISKEKVLLPSQDPLLNVVMKKTGGTSASATSTPVVPDNYLDYVFMDVDESAGTAPGPSYFASCIGKNKKQLQSELVQCLRLPSDVQGDHLNISSLNYCRGSNSFLVVVLSPKSEETSSCNNVNDSATVSSGVEGTELRGGRSCGGALLAYAVCDREDLGFIEDTPKYMETVTSDSDAIVKLIPLSPRRKESVRSEDGETDGPQSAISSRIDEDQFDRSSDAAEEDEPDFGSSLGSSFSVLAVLRARGSIDLLNIHQFEQLCTYSFKGNAGSADKTSRKFVDLAYCHGMDRLCAVTEEGRASILVVHDSSEGVERMGDSTRVTGAANSIVADSVDAHLDSKKKEDLFIGRGTLSHETLAHLHELTQFKTLVPRFKATVPPNWNEIHQEQQQRRHPQHLHQRNEDASQHTRTWKLQPDGLSWKEHLIELLLTRTSIGHIDIKFILQPSSQPPPKIQVALLRQTEKKHNTPVDAQIDFRMEARHSEKGATRKTTHQDPMAVFANPFNDFSGTDETDGGSGEVPFLELMKKDIVCGPCILESFAGMRSNSGSVSLTSRELMASRDRSFLLYIGLLEDKGEEGKKKETGNESQEDELMSRLLNSHPPIGSDKITTNTQKMQIKGCDLIQKVSITIRRTKKLSATLPKGDRFQRGVMLENKEFHRKLFRTVVCEEVSDFSPHNQRLALDILTWIAGVQNCEAPNRKASIIPVLVDYNFVLIRCCYVEGDRCIAHKCSQLIAQCLGCAKKTQDEKDLKQSILFSILEWMPKIPHFTSAGALSWFFRILYLVMPLDEVAVSKKCLSQLMEASRLLDEKTLYEHAFLRTSFGLYGTPLDPILFETHPDLPKPENNETVNPASSGNLWGYSIPSYTDITPETSGQKGVSYPSLTEHDGGEEGIMDVASMEEGALSFLEGGYFMNGLLEVEPLHFTCCATSDGTQVVKDDQATPVPPSKTTPAYSQMSAPSMVPKPSTTQQVVPPMFSLSSLTSAMASVEQQLFANMATIKQLKQSDSQKSSQPPTPKNTPFFMTPPLSPPYETFWNPVPTSTIPEDLMSVLNGTMDQGKGSDDVGLSSTISASSTILQNLVSPPELYSMMVERMHAGARRYAVLDFGHPVLLTDVFFPACKDLGSVTIDVWTKGGNLDGRRLAVSLDISNLNLVLNDLLDPPVCRFVKITVIGRYGINTARSKIPLGSYYGHSVTLPSDSLSGPTHDAETSLALSVISPVHVDQFLLAVGSILEDVHCRYSLACSQLTSILHNVEQEIALQSWDESLPSYSSVKKRSESVNKVYNECMRLQKQLVVVQRIVTRLQTARRGQLPRSTLNSHRTHSLQNMSADALRVLCQHLLDTILASSEKSLPQGLFKEMDLETSKMLFKHICLKGTPDLRSKAGSVLLKGGSMQPWWGEFLAWVLTEFFQQNQQEMFPQDRVFTLLVSLGQRSLASKNAGSLVSHLLTLLAVQLNPLKESSSQSGVGTFDLSLVRWTLLFLSCLLDAAPSSADPEKGLDKGDRWSYLSNSPQSMDAPSGSNFKSNGASAAQMQARFKKQLELHQAKLSSLKNLLKTWKSKMESKNQHWDFQFKKEIHHQASRHVRDIERLQRLTQKVKMADKKNAALLRNSGQKPVTRVKLPRGPSLQVARGLLHFLLAMDFTCHVDLFMVTCKVLAKVASSTVKPITLGEIATEEQLLQLLESCVGSGNPSLHGTPRGPWAFHAVSCLLADILEGENIQQTPPPVPEEEGAVGGQDEDMPSLEDERSPPEVEGSKDAELSAEAGVNDETSTLLGEDVEPPGVPPPPLPIDPEDFYASGGLAYDLDYTPGDISTFPDPVFTSEFTFGTTKHSSNPNIVYQFAPPFTSTGLKQALMDQANMTEKQLPAKQISGSHQKKTENGEGTGIGVPKVSSGMDARLEVGLDFGAEWFLRIHQLHQSLVIAQSFVSVHGGGDEECGVTGDLEVEDGRGVDQQPVIDSKVLLQQCFQKTFAGLLSGCYSVENTLKMWLQLSAMTGSGQPAETVFSSSGTTPRIPMTPTACKSLVSAIVMLGHVPSIVWCLLFHTLTLVLNQPSTSGPGGQDTGAAADGLISDPNLHLVMVKFLSQGGALDVFGASNQSQVGPTITEAFCNFLSCLFLKSPMTVSQKLLKLIKVLVEPSGAIYSCFGPMDAQVKLINFMVDKDVLPVDSENVLSIAKHVSLLVSHHLSNPSRVALQSVGESSLNSKLVELIDKTPKAKAGQTIILAADGSRDTLLGLLLQFLSKMLTSELDLPSSRSLEGRMERMQLNPGITSLAMTDTGKLEAHQQGLPGYASDSIMGVPLSDDDKQRSGEFMQRAAPLVQGSSSSNHQRPASFRIVDLVLSSQETMSSLLSSLSQAASGDTLGVVTSVASQLYQLLMAISREALSEKMVGCSILSYVKDQQQRTSSHISEPLLWFLRSVLSNNEAFAAFCEFGGIQILCSNLVRSSQVTIDSSLSLVSGILAVMGKRRSAPAKTSSQNKKVQESKKQFGLVNFAPFCTVTSGNLNTTHPESLLHHTTSVRRSRTAWSYHFYPNETWYDMAINLPCAVLLEEVHVNLSSTSVGRCPSAVVLEVSSDGVIFAPVCSPVTISSLVTIRLSLSRPEVVQAVTIRLKKPVDSSVMNLSGIKVLGHPVFDVSNAKASQLVLDSVQTSVRWLRLLQHCLTISPVQDLPQNVMSVAAQAPGLLATCTTLLTIPQGYPYRGDIESVLMRLGLSSSEVGLTILDMLLRNSIPGSETDSPSVLVTQLCCKASLSTVDIIAQLGLTPDSGAKDRVQALLDWLGDTARVALHSHSSYARSPHTLSPTEVGLLHPAATHVHCVAAVIWAAQTQGAKIDLSAVLTKELFSSVYEWSMVLPSHSPIKRAVDYVLCAMCQVQPAFYDSLLVWMGIQWISGSSMEGSMTDDNKEDELNTSQLTDDSKGAALYLGLEDGSHAPEEWGHLVIDEAHLATLAVASQSPGAVQKLIQSGFLTRLAEALADFCTQEIIRTDMPVSGDSLTDSSKAKARLADSRNSPRSPLSSSRNSSHESLSAENFHVTADLVTPVLNFFTELSHEPSVKNWLGSPEGSVFWSPMLTVLCHFNRLSLLLNLSAPSHRRGRVLTIAQYGAIENAALDFFSKCIVCHSSNQKLLAQNICDELCGRDDIPHKKGLSGFLRRLILRLMLEDESISLALSSSCYLQRNSNVDTEQISHPRFGVGKKNMVLDVRLSSSSKELLAKVTESSLSDPQTELEKIDKLAKSGESTNNDTSPYVMVHIGPDKMSVFETELQESFGSSGLSKSTLSDATKKLSKLGKTKNSKSGKEGASSESKTVSSSQTVQVACPILGLSHPYLKGMNIPGSMTLGQIVMALRQHGMEEGFSTLQFGVIFQSPKTSKSKTDSSKSLHAQENGNHSLGDSSLQQALMDTPTVPSFLQVFAGLGGLALLAEHLPHAYHQMAFDQSSWQSLNKEYSSSLAGRKIEEDIFGDDSKEDEISENSSIPLLGGLSHVAKKDNQAVKPMLTPSVPATVPPHSLAAFGLFLRLPGYAEVLLKEQKKARFLLRLMLGVTEDKDGNNILSMPESNTLPTLPFTALITLLNHTPLATDDGVVLRRMSLETGSIHLILACLAVLSHQRPVKGEANPFPEDMLKQNRCFILELSSAKAQPAAGLGTESGIKDQKGQSYWAKGTGFGTGSTVSGWNAEEALKRQRAEEEHVTCLFRVLSGYIHPHDWDNETTLVESSADLSEEQQQSIFPAVLVELLRQSCLLPAISSYLRNDSVLDMAQHVPLYCSVLEILRALAVCPSLSSLLIHQDEAAANTSDVVLLNLLETMKNCVDVYNSKLGNGSKTKKDKRKNSRRIKQSTKVEEDTEEKETEGLAQLVPEINKTLDLVKVTVERLMREKKGGVDGKDGDNLSDISNGATSNHSKDDQYVAIMKKLQFDTFEMISEDTDGKIKFNLSHHFASRVQSAGNIKNAARARRLAQEAVTLSTSLPLSASSSVFVRCDDDRLDVMKVLITGPSETPYSLGCFEFDVFFPSDYPKSPMLVNLETTGQHSVRFNPNLYNDGKVCLSVLNTWHGRPEEKWNGDTSSFLQVLVSIQSLILVAEPYFNEPGYERSRGTVSGTKSSREYDANIMQATVKWGMLEMLRHPPACFKEVIQAHFYLKKEEVLRQCDAWIKQLTSFCNDKRVGRTVTHHLAALKRHTAHLQDELRSLQPPESLKEELPRDTPPPPQETKDPSASKLESTSQASGPVDEAGTGAAANSSVDEGIALVVDEAGTGAVLNDIDNIGLMELPMLLDSTEELSDEYDWDDEEDAMLIT</sequence>
<dbReference type="GO" id="GO:0043066">
    <property type="term" value="P:negative regulation of apoptotic process"/>
    <property type="evidence" value="ECO:0007669"/>
    <property type="project" value="TreeGrafter"/>
</dbReference>
<evidence type="ECO:0000259" key="4">
    <source>
        <dbReference type="PROSITE" id="PS50127"/>
    </source>
</evidence>
<dbReference type="Gene3D" id="1.10.1170.10">
    <property type="entry name" value="Inhibitor Of Apoptosis Protein (2mihbC-IAP-1), Chain A"/>
    <property type="match status" value="1"/>
</dbReference>
<proteinExistence type="predicted"/>
<dbReference type="Gene3D" id="3.10.110.10">
    <property type="entry name" value="Ubiquitin Conjugating Enzyme"/>
    <property type="match status" value="1"/>
</dbReference>
<gene>
    <name evidence="5" type="ORF">HOLleu_07194</name>
</gene>
<dbReference type="Pfam" id="PF00653">
    <property type="entry name" value="BIR"/>
    <property type="match status" value="1"/>
</dbReference>
<dbReference type="PANTHER" id="PTHR46116">
    <property type="entry name" value="(E3-INDEPENDENT) E2 UBIQUITIN-CONJUGATING ENZYME"/>
    <property type="match status" value="1"/>
</dbReference>
<dbReference type="GO" id="GO:0004842">
    <property type="term" value="F:ubiquitin-protein transferase activity"/>
    <property type="evidence" value="ECO:0007669"/>
    <property type="project" value="InterPro"/>
</dbReference>
<evidence type="ECO:0000256" key="3">
    <source>
        <dbReference type="SAM" id="MobiDB-lite"/>
    </source>
</evidence>
<dbReference type="GO" id="GO:0005634">
    <property type="term" value="C:nucleus"/>
    <property type="evidence" value="ECO:0007669"/>
    <property type="project" value="TreeGrafter"/>
</dbReference>